<organism evidence="6 7">
    <name type="scientific">Mangrovactinospora gilvigrisea</name>
    <dbReference type="NCBI Taxonomy" id="1428644"/>
    <lineage>
        <taxon>Bacteria</taxon>
        <taxon>Bacillati</taxon>
        <taxon>Actinomycetota</taxon>
        <taxon>Actinomycetes</taxon>
        <taxon>Kitasatosporales</taxon>
        <taxon>Streptomycetaceae</taxon>
        <taxon>Mangrovactinospora</taxon>
    </lineage>
</organism>
<dbReference type="Gene3D" id="3.30.70.920">
    <property type="match status" value="1"/>
</dbReference>
<feature type="region of interest" description="Disordered" evidence="4">
    <location>
        <begin position="319"/>
        <end position="340"/>
    </location>
</feature>
<keyword evidence="1" id="KW-0805">Transcription regulation</keyword>
<dbReference type="OrthoDB" id="3453230at2"/>
<feature type="domain" description="HTH asnC-type" evidence="5">
    <location>
        <begin position="184"/>
        <end position="244"/>
    </location>
</feature>
<dbReference type="InterPro" id="IPR011008">
    <property type="entry name" value="Dimeric_a/b-barrel"/>
</dbReference>
<evidence type="ECO:0000256" key="1">
    <source>
        <dbReference type="ARBA" id="ARBA00023015"/>
    </source>
</evidence>
<accession>A0A1J7C8D7</accession>
<dbReference type="Proteomes" id="UP000243342">
    <property type="component" value="Unassembled WGS sequence"/>
</dbReference>
<protein>
    <submittedName>
        <fullName evidence="6">AsnC family protein</fullName>
    </submittedName>
</protein>
<dbReference type="GO" id="GO:0043565">
    <property type="term" value="F:sequence-specific DNA binding"/>
    <property type="evidence" value="ECO:0007669"/>
    <property type="project" value="InterPro"/>
</dbReference>
<keyword evidence="2" id="KW-0238">DNA-binding</keyword>
<dbReference type="SUPFAM" id="SSF54909">
    <property type="entry name" value="Dimeric alpha+beta barrel"/>
    <property type="match status" value="1"/>
</dbReference>
<dbReference type="GO" id="GO:0043200">
    <property type="term" value="P:response to amino acid"/>
    <property type="evidence" value="ECO:0007669"/>
    <property type="project" value="TreeGrafter"/>
</dbReference>
<keyword evidence="3" id="KW-0804">Transcription</keyword>
<dbReference type="InterPro" id="IPR000485">
    <property type="entry name" value="AsnC-type_HTH_dom"/>
</dbReference>
<keyword evidence="7" id="KW-1185">Reference proteome</keyword>
<dbReference type="Pfam" id="PF01037">
    <property type="entry name" value="AsnC_trans_reg"/>
    <property type="match status" value="1"/>
</dbReference>
<comment type="caution">
    <text evidence="6">The sequence shown here is derived from an EMBL/GenBank/DDBJ whole genome shotgun (WGS) entry which is preliminary data.</text>
</comment>
<sequence length="340" mass="36582">MESDSPLPLPPEDLSLAHALQLDGRAPFRRIAEVLGVSDQTVARRYTRLVASGTLRAIGQVDPLACGETSWMVRVRCTPDAAAALAEALARREETSWVSLISGGTEISLSVRELPQAAASPDNLLLRRLPRTPRVTDVQAHARLHAYFGQEQAPITRTGPLTAEQVAALAPEDGPDGSVLGRTLDERERVLVGVLARDGRAPVAELAEATGWSETTVRRRMSELRRTGALYFDLDLDLELINRGMRAALWLDVPPAGLAAAGRALAAHPEVGFAAATTGEHNLWATVSCRDGTALYRYLTESVAAIPDLTRVITSPIHRTVKGPGPFPPAGRPQSTRPTR</sequence>
<dbReference type="InterPro" id="IPR019888">
    <property type="entry name" value="Tscrpt_reg_AsnC-like"/>
</dbReference>
<dbReference type="PRINTS" id="PR00033">
    <property type="entry name" value="HTHASNC"/>
</dbReference>
<name>A0A1J7C8D7_9ACTN</name>
<evidence type="ECO:0000313" key="7">
    <source>
        <dbReference type="Proteomes" id="UP000243342"/>
    </source>
</evidence>
<dbReference type="InterPro" id="IPR036390">
    <property type="entry name" value="WH_DNA-bd_sf"/>
</dbReference>
<dbReference type="RefSeq" id="WP_071656290.1">
    <property type="nucleotide sequence ID" value="NZ_MLCF01000043.1"/>
</dbReference>
<evidence type="ECO:0000256" key="4">
    <source>
        <dbReference type="SAM" id="MobiDB-lite"/>
    </source>
</evidence>
<dbReference type="STRING" id="1428644.BIV57_09505"/>
<reference evidence="6 7" key="1">
    <citation type="submission" date="2016-10" db="EMBL/GenBank/DDBJ databases">
        <title>Genome sequence of Streptomyces gilvigriseus MUSC 26.</title>
        <authorList>
            <person name="Lee L.-H."/>
            <person name="Ser H.-L."/>
        </authorList>
    </citation>
    <scope>NUCLEOTIDE SEQUENCE [LARGE SCALE GENOMIC DNA]</scope>
    <source>
        <strain evidence="6 7">MUSC 26</strain>
    </source>
</reference>
<proteinExistence type="predicted"/>
<dbReference type="InterPro" id="IPR036388">
    <property type="entry name" value="WH-like_DNA-bd_sf"/>
</dbReference>
<dbReference type="SMART" id="SM00344">
    <property type="entry name" value="HTH_ASNC"/>
    <property type="match status" value="2"/>
</dbReference>
<dbReference type="PANTHER" id="PTHR30154">
    <property type="entry name" value="LEUCINE-RESPONSIVE REGULATORY PROTEIN"/>
    <property type="match status" value="1"/>
</dbReference>
<evidence type="ECO:0000256" key="2">
    <source>
        <dbReference type="ARBA" id="ARBA00023125"/>
    </source>
</evidence>
<dbReference type="PANTHER" id="PTHR30154:SF34">
    <property type="entry name" value="TRANSCRIPTIONAL REGULATOR AZLB"/>
    <property type="match status" value="1"/>
</dbReference>
<gene>
    <name evidence="6" type="ORF">BIV57_09505</name>
</gene>
<dbReference type="AlphaFoldDB" id="A0A1J7C8D7"/>
<evidence type="ECO:0000256" key="3">
    <source>
        <dbReference type="ARBA" id="ARBA00023163"/>
    </source>
</evidence>
<evidence type="ECO:0000259" key="5">
    <source>
        <dbReference type="PROSITE" id="PS50956"/>
    </source>
</evidence>
<dbReference type="SUPFAM" id="SSF46785">
    <property type="entry name" value="Winged helix' DNA-binding domain"/>
    <property type="match status" value="2"/>
</dbReference>
<dbReference type="PROSITE" id="PS50956">
    <property type="entry name" value="HTH_ASNC_2"/>
    <property type="match status" value="1"/>
</dbReference>
<dbReference type="InterPro" id="IPR019887">
    <property type="entry name" value="Tscrpt_reg_AsnC/Lrp_C"/>
</dbReference>
<dbReference type="GO" id="GO:0005829">
    <property type="term" value="C:cytosol"/>
    <property type="evidence" value="ECO:0007669"/>
    <property type="project" value="TreeGrafter"/>
</dbReference>
<dbReference type="Gene3D" id="1.10.10.10">
    <property type="entry name" value="Winged helix-like DNA-binding domain superfamily/Winged helix DNA-binding domain"/>
    <property type="match status" value="2"/>
</dbReference>
<dbReference type="EMBL" id="MLCF01000043">
    <property type="protein sequence ID" value="OIV37792.1"/>
    <property type="molecule type" value="Genomic_DNA"/>
</dbReference>
<dbReference type="Pfam" id="PF13404">
    <property type="entry name" value="HTH_AsnC-type"/>
    <property type="match status" value="2"/>
</dbReference>
<evidence type="ECO:0000313" key="6">
    <source>
        <dbReference type="EMBL" id="OIV37792.1"/>
    </source>
</evidence>